<comment type="subcellular location">
    <subcellularLocation>
        <location evidence="1">Secreted</location>
        <location evidence="1">Cell wall</location>
        <topology evidence="1">Peptidoglycan-anchor</topology>
    </subcellularLocation>
</comment>
<dbReference type="InterPro" id="IPR009459">
    <property type="entry name" value="MucBP_dom"/>
</dbReference>
<keyword evidence="8" id="KW-1133">Transmembrane helix</keyword>
<feature type="region of interest" description="Disordered" evidence="7">
    <location>
        <begin position="631"/>
        <end position="652"/>
    </location>
</feature>
<feature type="compositionally biased region" description="Acidic residues" evidence="7">
    <location>
        <begin position="108"/>
        <end position="121"/>
    </location>
</feature>
<sequence length="1203" mass="134032">MSKFEEIIQKKKQKSASRKPRYGTRKLSIGLVSCVLGYAMLVSPSVALADEAIDEPAVVTEETNQEQETEEAPVVKEDAAKAEKKEVPTEVKEEDLAVDEKEATPVEEVTETEAPVIEEEKEAQTADIEKESDDKLVEDKEDTDKTAEEDKKESLENKDSIEISPEDNKENDRVSAEEHKDISNDIINPRVSIRTENTATPGTLNAGNGEQLTWGVSFTTPEGTKAGDTFSVKLSDNMSLKGLEPDTDYALPVKFGDKIIATAKRIDRQTIQYTFTKDIEDLKYARVYIINSAQENKDVVQNSGNQTFKINVGEKAKAEKDIDVDFGKLYHAETSENVNGKSQFTEFNPETGEFTQVFYLNPESKVINTSSTNDQNGREFGKVGFILASPHDADKPRSIDYLENNTKIEVKKLPKGAKLPDAVIENPKGAQLATNAHGGFRDFKGEPMFTMDFEGGNKIDSPYVVVVKGHANKIDGKYTNLYSIGTLYGDRDASLFLDNSYTVQENNTDAEGVKETLGYFKEHHIYITKENGKETSRFEIPGATVSGTADEYYYTDKNDIPGYHFVKIGEGNNAPKNDPDYDAQGKITKGNFEVGKTKEVTYIYERDIVVAKKGSFKETHVYKTLDYDGNEVGEPITETGESSKGTKDESYTSSKVDKAGYELVKVTADEGSEAVKISDDGKSVVPGNYVEDKNLSVTYEYVRRPGRFVEKHIYQTVDKDGKVVSTDETVVKPKEGEAAVEGFSNEKITTGKQPKDGYEFKSETTLESENYVPGKTLEKTYIYTKTQTEWTPIEETGKFQEHHVYRILDKNGKVISEEKVDGDVTGGTSKMTYTTGKIDKEGFEYKRTENPVEAPTFNEDGSKATGNYKPGVKQEITYVYEKTQTEWTPIEETGKFQEHHVYRTLDKDGKVIKEEKVDGDVTGGTSKMTYTTGKIDKEGFEYKRTETPVEGPTFNEDGSKATGNYKPGVTQEITYVYEKTQTDWTPIEETGKFQEHHIYITKDEDGKEIKREIVDGKITGGTKEMTYTTGRKEKDGFKFVRTENPVEDPSYNDNGDSKEGNFKPGVKQEITYVYEKTVKSEKPSKPTTPTTPSKPEEPTVPSTPEEPTVPSTPEEPTVPSTPEEPEKTTPLISFTPADPIDKAREVIEREENNRNVVNENKVPGHKNSDNPKTGIASSLGAMGTLAASALAFIGLDDKKRKNK</sequence>
<feature type="region of interest" description="Disordered" evidence="7">
    <location>
        <begin position="1"/>
        <end position="21"/>
    </location>
</feature>
<dbReference type="Proteomes" id="UP001637994">
    <property type="component" value="Unassembled WGS sequence"/>
</dbReference>
<comment type="caution">
    <text evidence="11">The sequence shown here is derived from an EMBL/GenBank/DDBJ whole genome shotgun (WGS) entry which is preliminary data.</text>
</comment>
<keyword evidence="3" id="KW-0964">Secreted</keyword>
<keyword evidence="4" id="KW-0732">Signal</keyword>
<evidence type="ECO:0000256" key="2">
    <source>
        <dbReference type="ARBA" id="ARBA00022512"/>
    </source>
</evidence>
<keyword evidence="2" id="KW-0134">Cell wall</keyword>
<dbReference type="SUPFAM" id="SSF49401">
    <property type="entry name" value="Bacterial adhesins"/>
    <property type="match status" value="2"/>
</dbReference>
<evidence type="ECO:0000259" key="10">
    <source>
        <dbReference type="Pfam" id="PF17961"/>
    </source>
</evidence>
<dbReference type="Pfam" id="PF06458">
    <property type="entry name" value="MucBP"/>
    <property type="match status" value="3"/>
</dbReference>
<dbReference type="Gene3D" id="3.10.20.320">
    <property type="entry name" value="Putative peptidoglycan bound protein (lpxtg motif)"/>
    <property type="match status" value="1"/>
</dbReference>
<gene>
    <name evidence="11" type="ORF">ACCQ42_03060</name>
</gene>
<feature type="compositionally biased region" description="Basic and acidic residues" evidence="7">
    <location>
        <begin position="73"/>
        <end position="104"/>
    </location>
</feature>
<feature type="domain" description="MucBP" evidence="9">
    <location>
        <begin position="530"/>
        <end position="605"/>
    </location>
</feature>
<evidence type="ECO:0000256" key="4">
    <source>
        <dbReference type="ARBA" id="ARBA00022729"/>
    </source>
</evidence>
<evidence type="ECO:0000256" key="8">
    <source>
        <dbReference type="SAM" id="Phobius"/>
    </source>
</evidence>
<dbReference type="RefSeq" id="WP_410035331.1">
    <property type="nucleotide sequence ID" value="NZ_JBGMEF010000015.1"/>
</dbReference>
<organism evidence="11 12">
    <name type="scientific">Anaerococcus kampingae</name>
    <dbReference type="NCBI Taxonomy" id="3115614"/>
    <lineage>
        <taxon>Bacteria</taxon>
        <taxon>Bacillati</taxon>
        <taxon>Bacillota</taxon>
        <taxon>Tissierellia</taxon>
        <taxon>Tissierellales</taxon>
        <taxon>Peptoniphilaceae</taxon>
        <taxon>Anaerococcus</taxon>
    </lineage>
</organism>
<keyword evidence="12" id="KW-1185">Reference proteome</keyword>
<dbReference type="Pfam" id="PF17961">
    <property type="entry name" value="Big_8"/>
    <property type="match status" value="1"/>
</dbReference>
<keyword evidence="8" id="KW-0812">Transmembrane</keyword>
<evidence type="ECO:0000256" key="6">
    <source>
        <dbReference type="ARBA" id="ARBA00023088"/>
    </source>
</evidence>
<feature type="region of interest" description="Disordered" evidence="7">
    <location>
        <begin position="58"/>
        <end position="186"/>
    </location>
</feature>
<feature type="compositionally biased region" description="Basic residues" evidence="7">
    <location>
        <begin position="10"/>
        <end position="21"/>
    </location>
</feature>
<evidence type="ECO:0000313" key="12">
    <source>
        <dbReference type="Proteomes" id="UP001637994"/>
    </source>
</evidence>
<feature type="compositionally biased region" description="Basic and acidic residues" evidence="7">
    <location>
        <begin position="1139"/>
        <end position="1153"/>
    </location>
</feature>
<feature type="domain" description="SDR-like Ig" evidence="10">
    <location>
        <begin position="208"/>
        <end position="305"/>
    </location>
</feature>
<feature type="region of interest" description="Disordered" evidence="7">
    <location>
        <begin position="947"/>
        <end position="966"/>
    </location>
</feature>
<feature type="compositionally biased region" description="Basic and acidic residues" evidence="7">
    <location>
        <begin position="122"/>
        <end position="183"/>
    </location>
</feature>
<evidence type="ECO:0000256" key="3">
    <source>
        <dbReference type="ARBA" id="ARBA00022525"/>
    </source>
</evidence>
<protein>
    <submittedName>
        <fullName evidence="11">Ig-like domain-containing protein</fullName>
    </submittedName>
</protein>
<dbReference type="Gene3D" id="2.60.40.1290">
    <property type="match status" value="1"/>
</dbReference>
<feature type="transmembrane region" description="Helical" evidence="8">
    <location>
        <begin position="1175"/>
        <end position="1195"/>
    </location>
</feature>
<keyword evidence="5" id="KW-0677">Repeat</keyword>
<feature type="compositionally biased region" description="Basic and acidic residues" evidence="7">
    <location>
        <begin position="1030"/>
        <end position="1041"/>
    </location>
</feature>
<feature type="compositionally biased region" description="Low complexity" evidence="7">
    <location>
        <begin position="1085"/>
        <end position="1121"/>
    </location>
</feature>
<dbReference type="InterPro" id="IPR011252">
    <property type="entry name" value="Fibrogen-bd_dom1"/>
</dbReference>
<dbReference type="Gene3D" id="2.60.40.1280">
    <property type="match status" value="1"/>
</dbReference>
<reference evidence="11 12" key="1">
    <citation type="journal article" date="2025" name="Anaerobe">
        <title>Description of Anaerococcus kampingiae sp. nov., Anaerococcus groningensis sp. nov., Anaerococcus martiniensis sp. nov., and Anaerococcus cruorum sp. nov., isolated from human clinical specimens.</title>
        <authorList>
            <person name="Boiten K.E."/>
            <person name="Meijer J."/>
            <person name="van Wezel E.M."/>
            <person name="Veloo A.C.M."/>
        </authorList>
    </citation>
    <scope>NUCLEOTIDE SEQUENCE [LARGE SCALE GENOMIC DNA]</scope>
    <source>
        <strain evidence="11 12">ENR0874</strain>
    </source>
</reference>
<dbReference type="InterPro" id="IPR041171">
    <property type="entry name" value="SDR_Ig"/>
</dbReference>
<name>A0ABW9MCZ7_9FIRM</name>
<feature type="region of interest" description="Disordered" evidence="7">
    <location>
        <begin position="1027"/>
        <end position="1175"/>
    </location>
</feature>
<dbReference type="InterPro" id="IPR008966">
    <property type="entry name" value="Adhesion_dom_sf"/>
</dbReference>
<proteinExistence type="predicted"/>
<evidence type="ECO:0000256" key="1">
    <source>
        <dbReference type="ARBA" id="ARBA00004168"/>
    </source>
</evidence>
<evidence type="ECO:0000313" key="11">
    <source>
        <dbReference type="EMBL" id="MFO3666748.1"/>
    </source>
</evidence>
<evidence type="ECO:0000256" key="7">
    <source>
        <dbReference type="SAM" id="MobiDB-lite"/>
    </source>
</evidence>
<accession>A0ABW9MCZ7</accession>
<evidence type="ECO:0000256" key="5">
    <source>
        <dbReference type="ARBA" id="ARBA00022737"/>
    </source>
</evidence>
<feature type="domain" description="MucBP" evidence="9">
    <location>
        <begin position="1003"/>
        <end position="1075"/>
    </location>
</feature>
<keyword evidence="8" id="KW-0472">Membrane</keyword>
<feature type="domain" description="MucBP" evidence="9">
    <location>
        <begin position="625"/>
        <end position="701"/>
    </location>
</feature>
<evidence type="ECO:0000259" key="9">
    <source>
        <dbReference type="Pfam" id="PF06458"/>
    </source>
</evidence>
<keyword evidence="6" id="KW-0572">Peptidoglycan-anchor</keyword>
<dbReference type="EMBL" id="JBGMEF010000015">
    <property type="protein sequence ID" value="MFO3666748.1"/>
    <property type="molecule type" value="Genomic_DNA"/>
</dbReference>